<protein>
    <submittedName>
        <fullName evidence="4">Ankyrin repeat-containing domain, PGG domain protein</fullName>
    </submittedName>
</protein>
<dbReference type="STRING" id="35608.A0A2U1PQF0"/>
<keyword evidence="5" id="KW-1185">Reference proteome</keyword>
<feature type="compositionally biased region" description="Polar residues" evidence="1">
    <location>
        <begin position="11"/>
        <end position="20"/>
    </location>
</feature>
<dbReference type="AlphaFoldDB" id="A0A2U1PQF0"/>
<dbReference type="Proteomes" id="UP000245207">
    <property type="component" value="Unassembled WGS sequence"/>
</dbReference>
<dbReference type="GO" id="GO:0016020">
    <property type="term" value="C:membrane"/>
    <property type="evidence" value="ECO:0007669"/>
    <property type="project" value="TreeGrafter"/>
</dbReference>
<keyword evidence="2" id="KW-0472">Membrane</keyword>
<dbReference type="SUPFAM" id="SSF48403">
    <property type="entry name" value="Ankyrin repeat"/>
    <property type="match status" value="1"/>
</dbReference>
<comment type="caution">
    <text evidence="4">The sequence shown here is derived from an EMBL/GenBank/DDBJ whole genome shotgun (WGS) entry which is preliminary data.</text>
</comment>
<dbReference type="OrthoDB" id="1921232at2759"/>
<feature type="transmembrane region" description="Helical" evidence="2">
    <location>
        <begin position="655"/>
        <end position="676"/>
    </location>
</feature>
<feature type="domain" description="PGG" evidence="3">
    <location>
        <begin position="564"/>
        <end position="675"/>
    </location>
</feature>
<feature type="region of interest" description="Disordered" evidence="1">
    <location>
        <begin position="1"/>
        <end position="22"/>
    </location>
</feature>
<proteinExistence type="predicted"/>
<evidence type="ECO:0000313" key="5">
    <source>
        <dbReference type="Proteomes" id="UP000245207"/>
    </source>
</evidence>
<feature type="transmembrane region" description="Helical" evidence="2">
    <location>
        <begin position="610"/>
        <end position="634"/>
    </location>
</feature>
<feature type="transmembrane region" description="Helical" evidence="2">
    <location>
        <begin position="682"/>
        <end position="702"/>
    </location>
</feature>
<dbReference type="InterPro" id="IPR002110">
    <property type="entry name" value="Ankyrin_rpt"/>
</dbReference>
<dbReference type="Pfam" id="PF12796">
    <property type="entry name" value="Ank_2"/>
    <property type="match status" value="1"/>
</dbReference>
<accession>A0A2U1PQF0</accession>
<sequence>MSHDAPDISDSVESTASGTRPNVGGYNLPDSYLLKGYRENYLKIAVPLYEASIKCDWKAVKTILDQNEENFVSCGLTQNYDTALHVAASANGPKKVVEFVRNLVEKMTEEDLELVNINQNTALYLAAVAGNIETVKIMMAKNRNLQKIPGGKGKMMPLYAAVLFGKKDVAWYLYSSSVYLGTSCWNDQNRCWLLDKCVESDMFDLALDIVESHPHLGMMSSILGILARKPEAFRRKKSHFIQRTINSVSSYFNLKVEISEEETEALKLLRTVWEAIMKLPTKDIDDKLRGPPDSVESDSGRVIHTIRLEKHLDKFQEETQIELTDDPKEVNKLRNLVSEHVLDMHDEIQALIKENKTASGKGDRILELQKLISEYIVKIRDETESLIELQPGRLAHKLQEVILKHIYDVRKNTKPKTKHSSRILFAAAEAGNTRFLVELIRLRPDLIWKVDDNNQTIFHIAVKHRHQGIYNLLYEIGAMKDMITPLKDRQGNNMLHLVGKIVKPKRLEDVSGVALQMQRELLWFLEVQDMIPLSYKDQKNEDDLTPHELFTKEHKDLVTKGEIWMKGTANQCMVVAALIATIVFAAAFTVPGGYDQNVGIPIFYSKATFLVFVVADAISLFASSASILIFLSILTSRYAERDFLESIPNKLMAGLATLFISIATMTLAFGVSFFVLYKNGFLWIPILIGVFALLPVILYLCLQYGLFFDIIRSTYASRYLFKPKKHVLYYENPKV</sequence>
<organism evidence="4 5">
    <name type="scientific">Artemisia annua</name>
    <name type="common">Sweet wormwood</name>
    <dbReference type="NCBI Taxonomy" id="35608"/>
    <lineage>
        <taxon>Eukaryota</taxon>
        <taxon>Viridiplantae</taxon>
        <taxon>Streptophyta</taxon>
        <taxon>Embryophyta</taxon>
        <taxon>Tracheophyta</taxon>
        <taxon>Spermatophyta</taxon>
        <taxon>Magnoliopsida</taxon>
        <taxon>eudicotyledons</taxon>
        <taxon>Gunneridae</taxon>
        <taxon>Pentapetalae</taxon>
        <taxon>asterids</taxon>
        <taxon>campanulids</taxon>
        <taxon>Asterales</taxon>
        <taxon>Asteraceae</taxon>
        <taxon>Asteroideae</taxon>
        <taxon>Anthemideae</taxon>
        <taxon>Artemisiinae</taxon>
        <taxon>Artemisia</taxon>
    </lineage>
</organism>
<dbReference type="InterPro" id="IPR026961">
    <property type="entry name" value="PGG_dom"/>
</dbReference>
<dbReference type="PANTHER" id="PTHR24177">
    <property type="entry name" value="CASKIN"/>
    <property type="match status" value="1"/>
</dbReference>
<evidence type="ECO:0000259" key="3">
    <source>
        <dbReference type="Pfam" id="PF13962"/>
    </source>
</evidence>
<evidence type="ECO:0000256" key="2">
    <source>
        <dbReference type="SAM" id="Phobius"/>
    </source>
</evidence>
<evidence type="ECO:0000313" key="4">
    <source>
        <dbReference type="EMBL" id="PWA87986.1"/>
    </source>
</evidence>
<evidence type="ECO:0000256" key="1">
    <source>
        <dbReference type="SAM" id="MobiDB-lite"/>
    </source>
</evidence>
<name>A0A2U1PQF0_ARTAN</name>
<dbReference type="Pfam" id="PF13962">
    <property type="entry name" value="PGG"/>
    <property type="match status" value="1"/>
</dbReference>
<dbReference type="SMART" id="SM00248">
    <property type="entry name" value="ANK"/>
    <property type="match status" value="4"/>
</dbReference>
<dbReference type="PANTHER" id="PTHR24177:SF472">
    <property type="entry name" value="PGG DOMAIN-CONTAINING PROTEIN"/>
    <property type="match status" value="1"/>
</dbReference>
<keyword evidence="2" id="KW-0812">Transmembrane</keyword>
<feature type="transmembrane region" description="Helical" evidence="2">
    <location>
        <begin position="572"/>
        <end position="590"/>
    </location>
</feature>
<keyword evidence="2" id="KW-1133">Transmembrane helix</keyword>
<dbReference type="EMBL" id="PKPP01000858">
    <property type="protein sequence ID" value="PWA87986.1"/>
    <property type="molecule type" value="Genomic_DNA"/>
</dbReference>
<gene>
    <name evidence="4" type="ORF">CTI12_AA124810</name>
</gene>
<dbReference type="Gene3D" id="1.25.40.20">
    <property type="entry name" value="Ankyrin repeat-containing domain"/>
    <property type="match status" value="2"/>
</dbReference>
<reference evidence="4 5" key="1">
    <citation type="journal article" date="2018" name="Mol. Plant">
        <title>The genome of Artemisia annua provides insight into the evolution of Asteraceae family and artemisinin biosynthesis.</title>
        <authorList>
            <person name="Shen Q."/>
            <person name="Zhang L."/>
            <person name="Liao Z."/>
            <person name="Wang S."/>
            <person name="Yan T."/>
            <person name="Shi P."/>
            <person name="Liu M."/>
            <person name="Fu X."/>
            <person name="Pan Q."/>
            <person name="Wang Y."/>
            <person name="Lv Z."/>
            <person name="Lu X."/>
            <person name="Zhang F."/>
            <person name="Jiang W."/>
            <person name="Ma Y."/>
            <person name="Chen M."/>
            <person name="Hao X."/>
            <person name="Li L."/>
            <person name="Tang Y."/>
            <person name="Lv G."/>
            <person name="Zhou Y."/>
            <person name="Sun X."/>
            <person name="Brodelius P.E."/>
            <person name="Rose J.K.C."/>
            <person name="Tang K."/>
        </authorList>
    </citation>
    <scope>NUCLEOTIDE SEQUENCE [LARGE SCALE GENOMIC DNA]</scope>
    <source>
        <strain evidence="5">cv. Huhao1</strain>
        <tissue evidence="4">Leaf</tissue>
    </source>
</reference>
<dbReference type="InterPro" id="IPR036770">
    <property type="entry name" value="Ankyrin_rpt-contain_sf"/>
</dbReference>